<accession>A0A974I4X2</accession>
<sequence length="174" mass="19905">MRRVETLASGGSAPLVARGGKNAAPAQRALSARIVADRPCPLRRYKGTFPFNSNRCETCKYIMYKDQVVILNTQKVYTILDHYLCASSNVVYMITCTRCSTGGQKLFTRMNHHRRKISTKSCDTPVGQHFCNQNHSLQGMKVLIPRGNFKMERERKIYEFKCIQLFNTLRQGLH</sequence>
<organism evidence="1 2">
    <name type="scientific">Xenopus laevis</name>
    <name type="common">African clawed frog</name>
    <dbReference type="NCBI Taxonomy" id="8355"/>
    <lineage>
        <taxon>Eukaryota</taxon>
        <taxon>Metazoa</taxon>
        <taxon>Chordata</taxon>
        <taxon>Craniata</taxon>
        <taxon>Vertebrata</taxon>
        <taxon>Euteleostomi</taxon>
        <taxon>Amphibia</taxon>
        <taxon>Batrachia</taxon>
        <taxon>Anura</taxon>
        <taxon>Pipoidea</taxon>
        <taxon>Pipidae</taxon>
        <taxon>Xenopodinae</taxon>
        <taxon>Xenopus</taxon>
        <taxon>Xenopus</taxon>
    </lineage>
</organism>
<dbReference type="Proteomes" id="UP000694892">
    <property type="component" value="Chromosome 1L"/>
</dbReference>
<evidence type="ECO:0000313" key="2">
    <source>
        <dbReference type="Proteomes" id="UP000694892"/>
    </source>
</evidence>
<gene>
    <name evidence="1" type="ORF">XELAEV_18006995mg</name>
</gene>
<name>A0A974I4X2_XENLA</name>
<dbReference type="EMBL" id="CM004466">
    <property type="protein sequence ID" value="OCU01207.1"/>
    <property type="molecule type" value="Genomic_DNA"/>
</dbReference>
<protein>
    <submittedName>
        <fullName evidence="1">Uncharacterized protein</fullName>
    </submittedName>
</protein>
<evidence type="ECO:0000313" key="1">
    <source>
        <dbReference type="EMBL" id="OCU01207.1"/>
    </source>
</evidence>
<reference evidence="2" key="1">
    <citation type="journal article" date="2016" name="Nature">
        <title>Genome evolution in the allotetraploid frog Xenopus laevis.</title>
        <authorList>
            <person name="Session A.M."/>
            <person name="Uno Y."/>
            <person name="Kwon T."/>
            <person name="Chapman J.A."/>
            <person name="Toyoda A."/>
            <person name="Takahashi S."/>
            <person name="Fukui A."/>
            <person name="Hikosaka A."/>
            <person name="Suzuki A."/>
            <person name="Kondo M."/>
            <person name="van Heeringen S.J."/>
            <person name="Quigley I."/>
            <person name="Heinz S."/>
            <person name="Ogino H."/>
            <person name="Ochi H."/>
            <person name="Hellsten U."/>
            <person name="Lyons J.B."/>
            <person name="Simakov O."/>
            <person name="Putnam N."/>
            <person name="Stites J."/>
            <person name="Kuroki Y."/>
            <person name="Tanaka T."/>
            <person name="Michiue T."/>
            <person name="Watanabe M."/>
            <person name="Bogdanovic O."/>
            <person name="Lister R."/>
            <person name="Georgiou G."/>
            <person name="Paranjpe S.S."/>
            <person name="van Kruijsbergen I."/>
            <person name="Shu S."/>
            <person name="Carlson J."/>
            <person name="Kinoshita T."/>
            <person name="Ohta Y."/>
            <person name="Mawaribuchi S."/>
            <person name="Jenkins J."/>
            <person name="Grimwood J."/>
            <person name="Schmutz J."/>
            <person name="Mitros T."/>
            <person name="Mozaffari S.V."/>
            <person name="Suzuki Y."/>
            <person name="Haramoto Y."/>
            <person name="Yamamoto T.S."/>
            <person name="Takagi C."/>
            <person name="Heald R."/>
            <person name="Miller K."/>
            <person name="Haudenschild C."/>
            <person name="Kitzman J."/>
            <person name="Nakayama T."/>
            <person name="Izutsu Y."/>
            <person name="Robert J."/>
            <person name="Fortriede J."/>
            <person name="Burns K."/>
            <person name="Lotay V."/>
            <person name="Karimi K."/>
            <person name="Yasuoka Y."/>
            <person name="Dichmann D.S."/>
            <person name="Flajnik M.F."/>
            <person name="Houston D.W."/>
            <person name="Shendure J."/>
            <person name="DuPasquier L."/>
            <person name="Vize P.D."/>
            <person name="Zorn A.M."/>
            <person name="Ito M."/>
            <person name="Marcotte E.M."/>
            <person name="Wallingford J.B."/>
            <person name="Ito Y."/>
            <person name="Asashima M."/>
            <person name="Ueno N."/>
            <person name="Matsuda Y."/>
            <person name="Veenstra G.J."/>
            <person name="Fujiyama A."/>
            <person name="Harland R.M."/>
            <person name="Taira M."/>
            <person name="Rokhsar D.S."/>
        </authorList>
    </citation>
    <scope>NUCLEOTIDE SEQUENCE [LARGE SCALE GENOMIC DNA]</scope>
    <source>
        <strain evidence="2">J</strain>
    </source>
</reference>
<proteinExistence type="predicted"/>
<dbReference type="AlphaFoldDB" id="A0A974I4X2"/>